<feature type="region of interest" description="Disordered" evidence="1">
    <location>
        <begin position="1"/>
        <end position="171"/>
    </location>
</feature>
<dbReference type="PANTHER" id="PTHR38937">
    <property type="entry name" value="MEMBRANE PROTEIN OF ER BODY-LIKE PROTEIN"/>
    <property type="match status" value="1"/>
</dbReference>
<feature type="compositionally biased region" description="Polar residues" evidence="1">
    <location>
        <begin position="584"/>
        <end position="606"/>
    </location>
</feature>
<feature type="transmembrane region" description="Helical" evidence="2">
    <location>
        <begin position="914"/>
        <end position="939"/>
    </location>
</feature>
<evidence type="ECO:0000313" key="3">
    <source>
        <dbReference type="EnsemblPlants" id="EMT12615"/>
    </source>
</evidence>
<feature type="transmembrane region" description="Helical" evidence="2">
    <location>
        <begin position="799"/>
        <end position="819"/>
    </location>
</feature>
<sequence>MEVVAEPGAQQPWDQFKEEVEIMEEQNGGGGADAVEELLTREIRRRLGHAHGSSNGDGNHHASGGDEEEEDDASGGDEEEEDDASGGDEEEEDDASGGDEEEEDDASGGDEEEEDDASGGDEEEEDDASGGDEEEEDDASGGDEEDHANGGGEEEAVVEEEEVKVEEQQQRHKSIVFDPAKVAISLPSFSVLELEESNKRKRTPVADGLWKCRHCDWTYHLGSPCENGILNHRGYRHEIEWNPKSLVQKERYGLMNRVPDIITEVTASYHVTGTMRSSAEKEDTNGTLTPKGKGLIAYENGNAQEINQGPSNGVLQNGSHANGSHQALNGTEPKIAYTFKINRTQIYPTEVDKDGHVTEAEPKVEEYDLEKILDEQETYDLFCPNCTSCITRRVILKKRKRTVRTTPTDEPSKRPYIEGQVPPVPLPDRVEEESPDVFRCLSCFSFFIPTGCSFNIFRIFGRRNVDGQPDVLPPPASEDTPPRSENCTSWLLSCFQTGDSRNQSHPADPMTVPLLSGNTTTVTESESSTSHVYHSHGTVVKPEHPTVESPSENQADPADSPRIPSLPGIIATPSGATTTTTETNESYVQHSHGTQQLTVDSSSQHQKTTTTVEDNETTTTVTSEKNTTSSKTTTGAPSASPQTSSSTEYFKQDISEVVTGKMPSGGAIMHPTHHLIGDKEMQPDSSNFTFSDTHGTSENGSFPSYAIHTPDFKFDSPIATNITQGFIPRGDIPSSPNPQPADHVVVPVSGDVNQLAPRPQRRDDWDILKAIVYGGLVESVTSLSVVSAAASSGAKTLDIFILGIANLIGGLPLIFHNIADLRDIRDMDGNDEQVGHYWLQLGRRSKARLHMVMALLSYMVFGLLPPVLYGLSFRESNDRENKMMAVAGASLACIALLALGKAHVHTRTYFKTLMYYLMIAVSSSGLSYVAGVLITRLLVQYGIIEQGGSARAPPGLSSRFTYAAGAESSAWASF</sequence>
<dbReference type="EnsemblPlants" id="EMT12615">
    <property type="protein sequence ID" value="EMT12615"/>
    <property type="gene ID" value="F775_25176"/>
</dbReference>
<evidence type="ECO:0000256" key="2">
    <source>
        <dbReference type="SAM" id="Phobius"/>
    </source>
</evidence>
<dbReference type="InterPro" id="IPR052843">
    <property type="entry name" value="ER_body_metal_sequester"/>
</dbReference>
<feature type="compositionally biased region" description="Acidic residues" evidence="1">
    <location>
        <begin position="65"/>
        <end position="164"/>
    </location>
</feature>
<feature type="transmembrane region" description="Helical" evidence="2">
    <location>
        <begin position="883"/>
        <end position="902"/>
    </location>
</feature>
<evidence type="ECO:0000256" key="1">
    <source>
        <dbReference type="SAM" id="MobiDB-lite"/>
    </source>
</evidence>
<reference evidence="3" key="1">
    <citation type="submission" date="2015-06" db="UniProtKB">
        <authorList>
            <consortium name="EnsemblPlants"/>
        </authorList>
    </citation>
    <scope>IDENTIFICATION</scope>
</reference>
<proteinExistence type="predicted"/>
<dbReference type="CDD" id="cd01059">
    <property type="entry name" value="CCC1_like"/>
    <property type="match status" value="1"/>
</dbReference>
<dbReference type="ExpressionAtlas" id="M8BFV7">
    <property type="expression patterns" value="baseline"/>
</dbReference>
<name>M8BFV7_AEGTA</name>
<keyword evidence="2" id="KW-1133">Transmembrane helix</keyword>
<feature type="region of interest" description="Disordered" evidence="1">
    <location>
        <begin position="402"/>
        <end position="426"/>
    </location>
</feature>
<keyword evidence="2" id="KW-0472">Membrane</keyword>
<feature type="compositionally biased region" description="Low complexity" evidence="1">
    <location>
        <begin position="519"/>
        <end position="536"/>
    </location>
</feature>
<organism evidence="3">
    <name type="scientific">Aegilops tauschii</name>
    <name type="common">Tausch's goatgrass</name>
    <name type="synonym">Aegilops squarrosa</name>
    <dbReference type="NCBI Taxonomy" id="37682"/>
    <lineage>
        <taxon>Eukaryota</taxon>
        <taxon>Viridiplantae</taxon>
        <taxon>Streptophyta</taxon>
        <taxon>Embryophyta</taxon>
        <taxon>Tracheophyta</taxon>
        <taxon>Spermatophyta</taxon>
        <taxon>Magnoliopsida</taxon>
        <taxon>Liliopsida</taxon>
        <taxon>Poales</taxon>
        <taxon>Poaceae</taxon>
        <taxon>BOP clade</taxon>
        <taxon>Pooideae</taxon>
        <taxon>Triticodae</taxon>
        <taxon>Triticeae</taxon>
        <taxon>Triticinae</taxon>
        <taxon>Aegilops</taxon>
    </lineage>
</organism>
<dbReference type="PANTHER" id="PTHR38937:SF2">
    <property type="entry name" value="MEMBRANE PROTEIN OF ER BODY-LIKE PROTEIN ISOFORM X1"/>
    <property type="match status" value="1"/>
</dbReference>
<feature type="region of interest" description="Disordered" evidence="1">
    <location>
        <begin position="515"/>
        <end position="650"/>
    </location>
</feature>
<feature type="transmembrane region" description="Helical" evidence="2">
    <location>
        <begin position="849"/>
        <end position="871"/>
    </location>
</feature>
<protein>
    <recommendedName>
        <fullName evidence="4">Membrane protein of ER body-like protein</fullName>
    </recommendedName>
</protein>
<feature type="compositionally biased region" description="Low complexity" evidence="1">
    <location>
        <begin position="607"/>
        <end position="647"/>
    </location>
</feature>
<accession>M8BFV7</accession>
<dbReference type="AlphaFoldDB" id="M8BFV7"/>
<evidence type="ECO:0008006" key="4">
    <source>
        <dbReference type="Google" id="ProtNLM"/>
    </source>
</evidence>
<keyword evidence="2" id="KW-0812">Transmembrane</keyword>